<protein>
    <submittedName>
        <fullName evidence="1">GxxExxY protein</fullName>
    </submittedName>
</protein>
<dbReference type="Pfam" id="PF13366">
    <property type="entry name" value="PDDEXK_3"/>
    <property type="match status" value="1"/>
</dbReference>
<name>A0A1M7KMW4_9FLAO</name>
<dbReference type="NCBIfam" id="TIGR04256">
    <property type="entry name" value="GxxExxY"/>
    <property type="match status" value="1"/>
</dbReference>
<proteinExistence type="predicted"/>
<keyword evidence="2" id="KW-1185">Reference proteome</keyword>
<dbReference type="AlphaFoldDB" id="A0A1M7KMW4"/>
<organism evidence="1 2">
    <name type="scientific">Flavobacterium xinjiangense</name>
    <dbReference type="NCBI Taxonomy" id="178356"/>
    <lineage>
        <taxon>Bacteria</taxon>
        <taxon>Pseudomonadati</taxon>
        <taxon>Bacteroidota</taxon>
        <taxon>Flavobacteriia</taxon>
        <taxon>Flavobacteriales</taxon>
        <taxon>Flavobacteriaceae</taxon>
        <taxon>Flavobacterium</taxon>
    </lineage>
</organism>
<evidence type="ECO:0000313" key="1">
    <source>
        <dbReference type="EMBL" id="SHM66643.1"/>
    </source>
</evidence>
<sequence length="145" mass="16922">MLRIEYKTIPMVTKDFVDNLSYEIFASIIEVHKNLGPGLIESIYHKCLAHELKLRNINFTSEASFEFNYKDLNLTTDFRCDLFVENFIMLELKAVQEVIPYFKTKLISQMKIAKAPKGILVNFNVKNIMSEGKFVFLNEHYSQLS</sequence>
<dbReference type="EMBL" id="FRCL01000006">
    <property type="protein sequence ID" value="SHM66643.1"/>
    <property type="molecule type" value="Genomic_DNA"/>
</dbReference>
<gene>
    <name evidence="1" type="ORF">SAMN05216269_10617</name>
</gene>
<dbReference type="STRING" id="178356.SAMN05216269_10617"/>
<dbReference type="InterPro" id="IPR026350">
    <property type="entry name" value="GxxExxY"/>
</dbReference>
<evidence type="ECO:0000313" key="2">
    <source>
        <dbReference type="Proteomes" id="UP000184092"/>
    </source>
</evidence>
<reference evidence="2" key="1">
    <citation type="submission" date="2016-11" db="EMBL/GenBank/DDBJ databases">
        <authorList>
            <person name="Varghese N."/>
            <person name="Submissions S."/>
        </authorList>
    </citation>
    <scope>NUCLEOTIDE SEQUENCE [LARGE SCALE GENOMIC DNA]</scope>
    <source>
        <strain evidence="2">CGMCC 1.2749</strain>
    </source>
</reference>
<dbReference type="Proteomes" id="UP000184092">
    <property type="component" value="Unassembled WGS sequence"/>
</dbReference>
<accession>A0A1M7KMW4</accession>